<reference evidence="5 6" key="1">
    <citation type="submission" date="2018-11" db="EMBL/GenBank/DDBJ databases">
        <authorList>
            <consortium name="Pathogen Informatics"/>
        </authorList>
    </citation>
    <scope>NUCLEOTIDE SEQUENCE [LARGE SCALE GENOMIC DNA]</scope>
</reference>
<keyword evidence="6" id="KW-1185">Reference proteome</keyword>
<dbReference type="InterPro" id="IPR039005">
    <property type="entry name" value="CSPG_rpt"/>
</dbReference>
<organism evidence="5 6">
    <name type="scientific">Cylicostephanus goldi</name>
    <name type="common">Nematode worm</name>
    <dbReference type="NCBI Taxonomy" id="71465"/>
    <lineage>
        <taxon>Eukaryota</taxon>
        <taxon>Metazoa</taxon>
        <taxon>Ecdysozoa</taxon>
        <taxon>Nematoda</taxon>
        <taxon>Chromadorea</taxon>
        <taxon>Rhabditida</taxon>
        <taxon>Rhabditina</taxon>
        <taxon>Rhabditomorpha</taxon>
        <taxon>Strongyloidea</taxon>
        <taxon>Strongylidae</taxon>
        <taxon>Cylicostephanus</taxon>
    </lineage>
</organism>
<evidence type="ECO:0000256" key="2">
    <source>
        <dbReference type="ARBA" id="ARBA00022737"/>
    </source>
</evidence>
<sequence>MYFFSNLSFTASVPDLPLSFSIVGLPDHGVIECSPEHGHFAVCSTFTQDQVNRGLVRFRHTSSHHPKQDMFSFQVESGDYVSMIHNFRLMFIPMNVKVFNREPFMLNGTESATLSRANLFAWTFPKSYSPEKLVYHIEEPPKYGILSRRINGKSRRIGVSSNFTQLDIDNRLISFKLHFMQYSIINDFFLFRVITPAVSSESLRFEITSDSLSLATPDDSFFIFTLALAPIQGALMLKTDSGNKTLTVGMNFTTKDVAEERFAMHHLLIY</sequence>
<dbReference type="PANTHER" id="PTHR45739">
    <property type="entry name" value="MATRIX PROTEIN, PUTATIVE-RELATED"/>
    <property type="match status" value="1"/>
</dbReference>
<keyword evidence="2" id="KW-0677">Repeat</keyword>
<dbReference type="InterPro" id="IPR051561">
    <property type="entry name" value="FRAS1_ECM"/>
</dbReference>
<name>A0A3P7Q3S1_CYLGO</name>
<keyword evidence="3" id="KW-0325">Glycoprotein</keyword>
<keyword evidence="1" id="KW-0732">Signal</keyword>
<dbReference type="Pfam" id="PF16184">
    <property type="entry name" value="Cadherin_3"/>
    <property type="match status" value="1"/>
</dbReference>
<gene>
    <name evidence="5" type="ORF">CGOC_LOCUS10093</name>
</gene>
<evidence type="ECO:0000256" key="1">
    <source>
        <dbReference type="ARBA" id="ARBA00022729"/>
    </source>
</evidence>
<dbReference type="AlphaFoldDB" id="A0A3P7Q3S1"/>
<dbReference type="EMBL" id="UYRV01109673">
    <property type="protein sequence ID" value="VDN25389.1"/>
    <property type="molecule type" value="Genomic_DNA"/>
</dbReference>
<dbReference type="PROSITE" id="PS51854">
    <property type="entry name" value="CSPG"/>
    <property type="match status" value="1"/>
</dbReference>
<evidence type="ECO:0000313" key="5">
    <source>
        <dbReference type="EMBL" id="VDN25389.1"/>
    </source>
</evidence>
<dbReference type="GO" id="GO:0009653">
    <property type="term" value="P:anatomical structure morphogenesis"/>
    <property type="evidence" value="ECO:0007669"/>
    <property type="project" value="TreeGrafter"/>
</dbReference>
<dbReference type="Proteomes" id="UP000271889">
    <property type="component" value="Unassembled WGS sequence"/>
</dbReference>
<evidence type="ECO:0000256" key="4">
    <source>
        <dbReference type="PROSITE-ProRule" id="PRU01201"/>
    </source>
</evidence>
<dbReference type="OrthoDB" id="5831138at2759"/>
<evidence type="ECO:0000256" key="3">
    <source>
        <dbReference type="ARBA" id="ARBA00023180"/>
    </source>
</evidence>
<protein>
    <submittedName>
        <fullName evidence="5">Uncharacterized protein</fullName>
    </submittedName>
</protein>
<proteinExistence type="predicted"/>
<accession>A0A3P7Q3S1</accession>
<evidence type="ECO:0000313" key="6">
    <source>
        <dbReference type="Proteomes" id="UP000271889"/>
    </source>
</evidence>
<dbReference type="PANTHER" id="PTHR45739:SF8">
    <property type="entry name" value="FRAS1-RELATED EXTRACELLULAR MATRIX PROTEIN 1"/>
    <property type="match status" value="1"/>
</dbReference>
<feature type="repeat" description="CSPG" evidence="4">
    <location>
        <begin position="1"/>
        <end position="76"/>
    </location>
</feature>